<dbReference type="SUPFAM" id="SSF50129">
    <property type="entry name" value="GroES-like"/>
    <property type="match status" value="1"/>
</dbReference>
<dbReference type="EMBL" id="JBBXMP010000037">
    <property type="protein sequence ID" value="KAL0066285.1"/>
    <property type="molecule type" value="Genomic_DNA"/>
</dbReference>
<proteinExistence type="predicted"/>
<gene>
    <name evidence="2" type="ORF">AAF712_006716</name>
</gene>
<dbReference type="Gene3D" id="3.90.180.10">
    <property type="entry name" value="Medium-chain alcohol dehydrogenases, catalytic domain"/>
    <property type="match status" value="1"/>
</dbReference>
<accession>A0ABR2ZX85</accession>
<comment type="caution">
    <text evidence="2">The sequence shown here is derived from an EMBL/GenBank/DDBJ whole genome shotgun (WGS) entry which is preliminary data.</text>
</comment>
<dbReference type="SUPFAM" id="SSF51735">
    <property type="entry name" value="NAD(P)-binding Rossmann-fold domains"/>
    <property type="match status" value="1"/>
</dbReference>
<evidence type="ECO:0000259" key="1">
    <source>
        <dbReference type="SMART" id="SM00829"/>
    </source>
</evidence>
<dbReference type="InterPro" id="IPR036291">
    <property type="entry name" value="NAD(P)-bd_dom_sf"/>
</dbReference>
<protein>
    <recommendedName>
        <fullName evidence="1">Enoyl reductase (ER) domain-containing protein</fullName>
    </recommendedName>
</protein>
<sequence length="365" mass="40266">MAPIRNARVLIKERPGDQDYPEPGKHTVYDETPTIDLENAPLNGGFLIKMLYFSIDPSIRGRMRTLELGKPLVKVDLSGSDCPKSLTFDIRRIYNFGIGVVIRSENSEVKPGDHVEGIMDIQEYNIRQSVKGPGGNPALTLNVIDNPNKIPWSAFVGVVGMPGKTAYYGWKEFAHAKAGEVVYVSTGAGPVGSFVIQLAKKDGLKVIASAGSEEKVKFLKDLGVDVAFNYKTTKTSDVLAKEGPIDIYWDNVGGEMLEASLAASNQRARIIICGAISGYNSGNAQPIRNLFQVIYKSITIYGLYVFEHDHKYREEFYKNVPEWITKGEIKYTEEVQEGLEKVGEAILAQQKGQNVAKSVIKVADE</sequence>
<dbReference type="SMART" id="SM00829">
    <property type="entry name" value="PKS_ER"/>
    <property type="match status" value="1"/>
</dbReference>
<dbReference type="PANTHER" id="PTHR43205">
    <property type="entry name" value="PROSTAGLANDIN REDUCTASE"/>
    <property type="match status" value="1"/>
</dbReference>
<reference evidence="2 3" key="1">
    <citation type="submission" date="2024-05" db="EMBL/GenBank/DDBJ databases">
        <title>A draft genome resource for the thread blight pathogen Marasmius tenuissimus strain MS-2.</title>
        <authorList>
            <person name="Yulfo-Soto G.E."/>
            <person name="Baruah I.K."/>
            <person name="Amoako-Attah I."/>
            <person name="Bukari Y."/>
            <person name="Meinhardt L.W."/>
            <person name="Bailey B.A."/>
            <person name="Cohen S.P."/>
        </authorList>
    </citation>
    <scope>NUCLEOTIDE SEQUENCE [LARGE SCALE GENOMIC DNA]</scope>
    <source>
        <strain evidence="2 3">MS-2</strain>
    </source>
</reference>
<dbReference type="CDD" id="cd05288">
    <property type="entry name" value="PGDH"/>
    <property type="match status" value="1"/>
</dbReference>
<dbReference type="Proteomes" id="UP001437256">
    <property type="component" value="Unassembled WGS sequence"/>
</dbReference>
<dbReference type="InterPro" id="IPR020843">
    <property type="entry name" value="ER"/>
</dbReference>
<dbReference type="Gene3D" id="3.40.50.720">
    <property type="entry name" value="NAD(P)-binding Rossmann-like Domain"/>
    <property type="match status" value="1"/>
</dbReference>
<feature type="domain" description="Enoyl reductase (ER)" evidence="1">
    <location>
        <begin position="61"/>
        <end position="360"/>
    </location>
</feature>
<organism evidence="2 3">
    <name type="scientific">Marasmius tenuissimus</name>
    <dbReference type="NCBI Taxonomy" id="585030"/>
    <lineage>
        <taxon>Eukaryota</taxon>
        <taxon>Fungi</taxon>
        <taxon>Dikarya</taxon>
        <taxon>Basidiomycota</taxon>
        <taxon>Agaricomycotina</taxon>
        <taxon>Agaricomycetes</taxon>
        <taxon>Agaricomycetidae</taxon>
        <taxon>Agaricales</taxon>
        <taxon>Marasmiineae</taxon>
        <taxon>Marasmiaceae</taxon>
        <taxon>Marasmius</taxon>
    </lineage>
</organism>
<dbReference type="InterPro" id="IPR013149">
    <property type="entry name" value="ADH-like_C"/>
</dbReference>
<keyword evidence="3" id="KW-1185">Reference proteome</keyword>
<dbReference type="PANTHER" id="PTHR43205:SF7">
    <property type="entry name" value="PROSTAGLANDIN REDUCTASE 1"/>
    <property type="match status" value="1"/>
</dbReference>
<dbReference type="Pfam" id="PF00107">
    <property type="entry name" value="ADH_zinc_N"/>
    <property type="match status" value="1"/>
</dbReference>
<dbReference type="InterPro" id="IPR045010">
    <property type="entry name" value="MDR_fam"/>
</dbReference>
<evidence type="ECO:0000313" key="2">
    <source>
        <dbReference type="EMBL" id="KAL0066285.1"/>
    </source>
</evidence>
<name>A0ABR2ZX85_9AGAR</name>
<evidence type="ECO:0000313" key="3">
    <source>
        <dbReference type="Proteomes" id="UP001437256"/>
    </source>
</evidence>
<dbReference type="InterPro" id="IPR011032">
    <property type="entry name" value="GroES-like_sf"/>
</dbReference>